<evidence type="ECO:0000313" key="2">
    <source>
        <dbReference type="Proteomes" id="UP000682733"/>
    </source>
</evidence>
<gene>
    <name evidence="1" type="ORF">TMI583_LOCUS50171</name>
</gene>
<dbReference type="Gene3D" id="2.120.10.30">
    <property type="entry name" value="TolB, C-terminal domain"/>
    <property type="match status" value="1"/>
</dbReference>
<accession>A0A8S2YQK3</accession>
<organism evidence="1 2">
    <name type="scientific">Didymodactylos carnosus</name>
    <dbReference type="NCBI Taxonomy" id="1234261"/>
    <lineage>
        <taxon>Eukaryota</taxon>
        <taxon>Metazoa</taxon>
        <taxon>Spiralia</taxon>
        <taxon>Gnathifera</taxon>
        <taxon>Rotifera</taxon>
        <taxon>Eurotatoria</taxon>
        <taxon>Bdelloidea</taxon>
        <taxon>Philodinida</taxon>
        <taxon>Philodinidae</taxon>
        <taxon>Didymodactylos</taxon>
    </lineage>
</organism>
<sequence>SYIADTQNHRIQKVVLSSLITTVVGNGTPLNSPTTLNYPTSIYVDKNQIIYTADANSYRIRSWTNSLTSTNGTDPTLVGGVCGLWVDSVGKIYAADFS</sequence>
<dbReference type="InterPro" id="IPR011042">
    <property type="entry name" value="6-blade_b-propeller_TolB-like"/>
</dbReference>
<dbReference type="AlphaFoldDB" id="A0A8S2YQK3"/>
<dbReference type="SUPFAM" id="SSF101898">
    <property type="entry name" value="NHL repeat"/>
    <property type="match status" value="1"/>
</dbReference>
<dbReference type="EMBL" id="CAJOBA010117355">
    <property type="protein sequence ID" value="CAF4571028.1"/>
    <property type="molecule type" value="Genomic_DNA"/>
</dbReference>
<protein>
    <submittedName>
        <fullName evidence="1">Uncharacterized protein</fullName>
    </submittedName>
</protein>
<name>A0A8S2YQK3_9BILA</name>
<reference evidence="1" key="1">
    <citation type="submission" date="2021-02" db="EMBL/GenBank/DDBJ databases">
        <authorList>
            <person name="Nowell W R."/>
        </authorList>
    </citation>
    <scope>NUCLEOTIDE SEQUENCE</scope>
</reference>
<evidence type="ECO:0000313" key="1">
    <source>
        <dbReference type="EMBL" id="CAF4571028.1"/>
    </source>
</evidence>
<dbReference type="Proteomes" id="UP000682733">
    <property type="component" value="Unassembled WGS sequence"/>
</dbReference>
<comment type="caution">
    <text evidence="1">The sequence shown here is derived from an EMBL/GenBank/DDBJ whole genome shotgun (WGS) entry which is preliminary data.</text>
</comment>
<proteinExistence type="predicted"/>
<feature type="non-terminal residue" evidence="1">
    <location>
        <position position="1"/>
    </location>
</feature>